<keyword evidence="11" id="KW-1185">Reference proteome</keyword>
<comment type="catalytic activity">
    <reaction evidence="7 8">
        <text>L-histidinol phosphate + H2O = L-histidinol + phosphate</text>
        <dbReference type="Rhea" id="RHEA:14465"/>
        <dbReference type="ChEBI" id="CHEBI:15377"/>
        <dbReference type="ChEBI" id="CHEBI:43474"/>
        <dbReference type="ChEBI" id="CHEBI:57699"/>
        <dbReference type="ChEBI" id="CHEBI:57980"/>
        <dbReference type="EC" id="3.1.3.15"/>
    </reaction>
</comment>
<evidence type="ECO:0000256" key="1">
    <source>
        <dbReference type="ARBA" id="ARBA00004970"/>
    </source>
</evidence>
<protein>
    <recommendedName>
        <fullName evidence="3 8">Histidinol-phosphatase</fullName>
        <shortName evidence="8">HolPase</shortName>
        <ecNumber evidence="3 8">3.1.3.15</ecNumber>
    </recommendedName>
</protein>
<evidence type="ECO:0000256" key="7">
    <source>
        <dbReference type="ARBA" id="ARBA00049158"/>
    </source>
</evidence>
<evidence type="ECO:0000256" key="5">
    <source>
        <dbReference type="ARBA" id="ARBA00022801"/>
    </source>
</evidence>
<dbReference type="PANTHER" id="PTHR21039:SF0">
    <property type="entry name" value="HISTIDINOL-PHOSPHATASE"/>
    <property type="match status" value="1"/>
</dbReference>
<dbReference type="PATRIC" id="fig|1397.4.peg.2110"/>
<keyword evidence="6 8" id="KW-0368">Histidine biosynthesis</keyword>
<evidence type="ECO:0000256" key="3">
    <source>
        <dbReference type="ARBA" id="ARBA00013085"/>
    </source>
</evidence>
<keyword evidence="4 8" id="KW-0028">Amino-acid biosynthesis</keyword>
<evidence type="ECO:0000259" key="9">
    <source>
        <dbReference type="Pfam" id="PF02811"/>
    </source>
</evidence>
<accession>A0A0J1IQ58</accession>
<gene>
    <name evidence="10" type="ORF">ABW02_04105</name>
</gene>
<comment type="similarity">
    <text evidence="2 8">Belongs to the PHP hydrolase family. HisK subfamily.</text>
</comment>
<evidence type="ECO:0000256" key="4">
    <source>
        <dbReference type="ARBA" id="ARBA00022605"/>
    </source>
</evidence>
<reference evidence="10 11" key="1">
    <citation type="submission" date="2015-05" db="EMBL/GenBank/DDBJ databases">
        <title>Whole genome sequence and identification of bacterial endophytes from Costus igneus.</title>
        <authorList>
            <person name="Lee Y.P."/>
            <person name="Gan H.M."/>
            <person name="Eng W."/>
            <person name="Wheatley M.S."/>
            <person name="Caraballo A."/>
            <person name="Polter S."/>
            <person name="Savka M.A."/>
            <person name="Hudson A.O."/>
        </authorList>
    </citation>
    <scope>NUCLEOTIDE SEQUENCE [LARGE SCALE GENOMIC DNA]</scope>
    <source>
        <strain evidence="10 11">RIT379</strain>
    </source>
</reference>
<evidence type="ECO:0000313" key="11">
    <source>
        <dbReference type="Proteomes" id="UP000036045"/>
    </source>
</evidence>
<dbReference type="RefSeq" id="WP_047940626.1">
    <property type="nucleotide sequence ID" value="NZ_CP053989.1"/>
</dbReference>
<dbReference type="PANTHER" id="PTHR21039">
    <property type="entry name" value="HISTIDINOL PHOSPHATASE-RELATED"/>
    <property type="match status" value="1"/>
</dbReference>
<evidence type="ECO:0000313" key="10">
    <source>
        <dbReference type="EMBL" id="KLV28073.1"/>
    </source>
</evidence>
<dbReference type="Proteomes" id="UP000036045">
    <property type="component" value="Unassembled WGS sequence"/>
</dbReference>
<dbReference type="NCBIfam" id="TIGR01856">
    <property type="entry name" value="hisJ_fam"/>
    <property type="match status" value="1"/>
</dbReference>
<dbReference type="GO" id="GO:0004401">
    <property type="term" value="F:histidinol-phosphatase activity"/>
    <property type="evidence" value="ECO:0007669"/>
    <property type="project" value="UniProtKB-UniRule"/>
</dbReference>
<dbReference type="Pfam" id="PF02811">
    <property type="entry name" value="PHP"/>
    <property type="match status" value="1"/>
</dbReference>
<dbReference type="EMBL" id="LDPH01000002">
    <property type="protein sequence ID" value="KLV28073.1"/>
    <property type="molecule type" value="Genomic_DNA"/>
</dbReference>
<comment type="pathway">
    <text evidence="1 8">Amino-acid biosynthesis; L-histidine biosynthesis; L-histidine from 5-phospho-alpha-D-ribose 1-diphosphate: step 8/9.</text>
</comment>
<dbReference type="GO" id="GO:0005737">
    <property type="term" value="C:cytoplasm"/>
    <property type="evidence" value="ECO:0007669"/>
    <property type="project" value="TreeGrafter"/>
</dbReference>
<dbReference type="GeneID" id="56349873"/>
<evidence type="ECO:0000256" key="2">
    <source>
        <dbReference type="ARBA" id="ARBA00009152"/>
    </source>
</evidence>
<dbReference type="GO" id="GO:0000105">
    <property type="term" value="P:L-histidine biosynthetic process"/>
    <property type="evidence" value="ECO:0007669"/>
    <property type="project" value="UniProtKB-UniRule"/>
</dbReference>
<dbReference type="UniPathway" id="UPA00031">
    <property type="reaction ID" value="UER00013"/>
</dbReference>
<dbReference type="InterPro" id="IPR004013">
    <property type="entry name" value="PHP_dom"/>
</dbReference>
<proteinExistence type="inferred from homology"/>
<dbReference type="InterPro" id="IPR010140">
    <property type="entry name" value="Histidinol_P_phosphatase_HisJ"/>
</dbReference>
<keyword evidence="5 8" id="KW-0378">Hydrolase</keyword>
<dbReference type="InterPro" id="IPR016195">
    <property type="entry name" value="Pol/histidinol_Pase-like"/>
</dbReference>
<evidence type="ECO:0000256" key="8">
    <source>
        <dbReference type="RuleBase" id="RU366003"/>
    </source>
</evidence>
<dbReference type="EC" id="3.1.3.15" evidence="3 8"/>
<feature type="domain" description="PHP" evidence="9">
    <location>
        <begin position="5"/>
        <end position="192"/>
    </location>
</feature>
<name>A0A0J1IQ58_NIACI</name>
<dbReference type="AlphaFoldDB" id="A0A0J1IQ58"/>
<comment type="caution">
    <text evidence="10">The sequence shown here is derived from an EMBL/GenBank/DDBJ whole genome shotgun (WGS) entry which is preliminary data.</text>
</comment>
<dbReference type="SUPFAM" id="SSF89550">
    <property type="entry name" value="PHP domain-like"/>
    <property type="match status" value="1"/>
</dbReference>
<dbReference type="Gene3D" id="3.20.20.140">
    <property type="entry name" value="Metal-dependent hydrolases"/>
    <property type="match status" value="1"/>
</dbReference>
<sequence>MYYIDYHHHSNHSFDSKAIMMDICENAIRKGINEICFTEHFSVNPNAPTYGHMNWPTYLEDINKCRISYQDQLIIKLGIELCEPHLLREQYKTVLAPIPFDYILGSVHNLHGLTLRKYMNAHPDEDIYLTYFKEVLELVTYADIDVLAHFDLMKRYAHPTRGIYHFPDYQEIITTILTTAIKRNIGLEINTSGWRTSLNESLPSLEVLALYKKLGGEILTIGSDSHRKDDVGADFMQALNLAKKAGFTAYYKYEKRKPIRIDM</sequence>
<evidence type="ECO:0000256" key="6">
    <source>
        <dbReference type="ARBA" id="ARBA00023102"/>
    </source>
</evidence>
<dbReference type="OrthoDB" id="9775255at2"/>
<organism evidence="10 11">
    <name type="scientific">Niallia circulans</name>
    <name type="common">Bacillus circulans</name>
    <dbReference type="NCBI Taxonomy" id="1397"/>
    <lineage>
        <taxon>Bacteria</taxon>
        <taxon>Bacillati</taxon>
        <taxon>Bacillota</taxon>
        <taxon>Bacilli</taxon>
        <taxon>Bacillales</taxon>
        <taxon>Bacillaceae</taxon>
        <taxon>Niallia</taxon>
    </lineage>
</organism>